<feature type="region of interest" description="Disordered" evidence="1">
    <location>
        <begin position="143"/>
        <end position="171"/>
    </location>
</feature>
<organism evidence="2 3">
    <name type="scientific">Tilletiopsis washingtonensis</name>
    <dbReference type="NCBI Taxonomy" id="58919"/>
    <lineage>
        <taxon>Eukaryota</taxon>
        <taxon>Fungi</taxon>
        <taxon>Dikarya</taxon>
        <taxon>Basidiomycota</taxon>
        <taxon>Ustilaginomycotina</taxon>
        <taxon>Exobasidiomycetes</taxon>
        <taxon>Entylomatales</taxon>
        <taxon>Entylomatales incertae sedis</taxon>
        <taxon>Tilletiopsis</taxon>
    </lineage>
</organism>
<dbReference type="RefSeq" id="XP_025596357.1">
    <property type="nucleotide sequence ID" value="XM_025743122.1"/>
</dbReference>
<dbReference type="OrthoDB" id="1915076at2759"/>
<proteinExistence type="predicted"/>
<accession>A0A316Z544</accession>
<name>A0A316Z544_9BASI</name>
<dbReference type="GeneID" id="37270666"/>
<reference evidence="2 3" key="1">
    <citation type="journal article" date="2018" name="Mol. Biol. Evol.">
        <title>Broad Genomic Sampling Reveals a Smut Pathogenic Ancestry of the Fungal Clade Ustilaginomycotina.</title>
        <authorList>
            <person name="Kijpornyongpan T."/>
            <person name="Mondo S.J."/>
            <person name="Barry K."/>
            <person name="Sandor L."/>
            <person name="Lee J."/>
            <person name="Lipzen A."/>
            <person name="Pangilinan J."/>
            <person name="LaButti K."/>
            <person name="Hainaut M."/>
            <person name="Henrissat B."/>
            <person name="Grigoriev I.V."/>
            <person name="Spatafora J.W."/>
            <person name="Aime M.C."/>
        </authorList>
    </citation>
    <scope>NUCLEOTIDE SEQUENCE [LARGE SCALE GENOMIC DNA]</scope>
    <source>
        <strain evidence="2 3">MCA 4186</strain>
    </source>
</reference>
<evidence type="ECO:0000313" key="2">
    <source>
        <dbReference type="EMBL" id="PWN96078.1"/>
    </source>
</evidence>
<gene>
    <name evidence="2" type="ORF">FA09DRAFT_331663</name>
</gene>
<dbReference type="AlphaFoldDB" id="A0A316Z544"/>
<dbReference type="Proteomes" id="UP000245946">
    <property type="component" value="Unassembled WGS sequence"/>
</dbReference>
<keyword evidence="3" id="KW-1185">Reference proteome</keyword>
<evidence type="ECO:0000313" key="3">
    <source>
        <dbReference type="Proteomes" id="UP000245946"/>
    </source>
</evidence>
<evidence type="ECO:0000256" key="1">
    <source>
        <dbReference type="SAM" id="MobiDB-lite"/>
    </source>
</evidence>
<dbReference type="EMBL" id="KZ819301">
    <property type="protein sequence ID" value="PWN96078.1"/>
    <property type="molecule type" value="Genomic_DNA"/>
</dbReference>
<sequence>MRRSFHAALLAEPERFLLTVDADAAEPMLRSALCRSCPEHPPVGGNSDTWLDIGSMGPFLAEFLSDRLVALHPSFLSAGALQGETYLPLRLLHEPRTRVILHTGGNHFCVARLHGSSGGDNEPSSHGVSVVCRCRRDARLTLMQNQSGGRDSDDTTSGGHGSPDSLSLPPPQEWWRRAARAFQTNAWVSLGQH</sequence>
<protein>
    <submittedName>
        <fullName evidence="2">Uncharacterized protein</fullName>
    </submittedName>
</protein>